<protein>
    <recommendedName>
        <fullName evidence="3">RidA family protein</fullName>
    </recommendedName>
</protein>
<evidence type="ECO:0000313" key="1">
    <source>
        <dbReference type="EMBL" id="WWD07010.1"/>
    </source>
</evidence>
<sequence length="132" mass="14151">MTNKNRQTAGPASVFGSNVVIARGLVYMAGAVGEDEGGGLAEGSIVVRTHAAMKMIERRLATIGLDLTDVVHITIYLSNYHRDFEEFNKAYAEALPRNASPPARICIGVADLYKGTDVELSAIAVTREGDKL</sequence>
<dbReference type="EMBL" id="CP144089">
    <property type="protein sequence ID" value="WWD07010.1"/>
    <property type="molecule type" value="Genomic_DNA"/>
</dbReference>
<dbReference type="RefSeq" id="XP_066084977.1">
    <property type="nucleotide sequence ID" value="XM_066228880.1"/>
</dbReference>
<dbReference type="GeneID" id="91103908"/>
<evidence type="ECO:0008006" key="3">
    <source>
        <dbReference type="Google" id="ProtNLM"/>
    </source>
</evidence>
<organism evidence="1 2">
    <name type="scientific">Kwoniella europaea PYCC6329</name>
    <dbReference type="NCBI Taxonomy" id="1423913"/>
    <lineage>
        <taxon>Eukaryota</taxon>
        <taxon>Fungi</taxon>
        <taxon>Dikarya</taxon>
        <taxon>Basidiomycota</taxon>
        <taxon>Agaricomycotina</taxon>
        <taxon>Tremellomycetes</taxon>
        <taxon>Tremellales</taxon>
        <taxon>Cryptococcaceae</taxon>
        <taxon>Kwoniella</taxon>
    </lineage>
</organism>
<dbReference type="AlphaFoldDB" id="A0AAX4KKR1"/>
<dbReference type="GO" id="GO:0005829">
    <property type="term" value="C:cytosol"/>
    <property type="evidence" value="ECO:0007669"/>
    <property type="project" value="TreeGrafter"/>
</dbReference>
<proteinExistence type="predicted"/>
<dbReference type="GO" id="GO:0005739">
    <property type="term" value="C:mitochondrion"/>
    <property type="evidence" value="ECO:0007669"/>
    <property type="project" value="TreeGrafter"/>
</dbReference>
<accession>A0AAX4KKR1</accession>
<dbReference type="Gene3D" id="3.30.1330.40">
    <property type="entry name" value="RutC-like"/>
    <property type="match status" value="1"/>
</dbReference>
<dbReference type="Pfam" id="PF01042">
    <property type="entry name" value="Ribonuc_L-PSP"/>
    <property type="match status" value="1"/>
</dbReference>
<dbReference type="Proteomes" id="UP001358614">
    <property type="component" value="Chromosome 1"/>
</dbReference>
<dbReference type="SUPFAM" id="SSF55298">
    <property type="entry name" value="YjgF-like"/>
    <property type="match status" value="1"/>
</dbReference>
<dbReference type="PANTHER" id="PTHR11803:SF42">
    <property type="entry name" value="MMF1"/>
    <property type="match status" value="1"/>
</dbReference>
<dbReference type="InterPro" id="IPR035959">
    <property type="entry name" value="RutC-like_sf"/>
</dbReference>
<evidence type="ECO:0000313" key="2">
    <source>
        <dbReference type="Proteomes" id="UP001358614"/>
    </source>
</evidence>
<dbReference type="KEGG" id="ker:91103908"/>
<reference evidence="1 2" key="1">
    <citation type="submission" date="2024-01" db="EMBL/GenBank/DDBJ databases">
        <title>Comparative genomics of Cryptococcus and Kwoniella reveals pathogenesis evolution and contrasting modes of karyotype evolution via chromosome fusion or intercentromeric recombination.</title>
        <authorList>
            <person name="Coelho M.A."/>
            <person name="David-Palma M."/>
            <person name="Shea T."/>
            <person name="Bowers K."/>
            <person name="McGinley-Smith S."/>
            <person name="Mohammad A.W."/>
            <person name="Gnirke A."/>
            <person name="Yurkov A.M."/>
            <person name="Nowrousian M."/>
            <person name="Sun S."/>
            <person name="Cuomo C.A."/>
            <person name="Heitman J."/>
        </authorList>
    </citation>
    <scope>NUCLEOTIDE SEQUENCE [LARGE SCALE GENOMIC DNA]</scope>
    <source>
        <strain evidence="1 2">PYCC6329</strain>
    </source>
</reference>
<name>A0AAX4KKR1_9TREE</name>
<keyword evidence="2" id="KW-1185">Reference proteome</keyword>
<dbReference type="GO" id="GO:0019239">
    <property type="term" value="F:deaminase activity"/>
    <property type="evidence" value="ECO:0007669"/>
    <property type="project" value="TreeGrafter"/>
</dbReference>
<dbReference type="InterPro" id="IPR006175">
    <property type="entry name" value="YjgF/YER057c/UK114"/>
</dbReference>
<gene>
    <name evidence="1" type="ORF">V865_005107</name>
</gene>
<dbReference type="PANTHER" id="PTHR11803">
    <property type="entry name" value="2-IMINOBUTANOATE/2-IMINOPROPANOATE DEAMINASE RIDA"/>
    <property type="match status" value="1"/>
</dbReference>
<dbReference type="CDD" id="cd00448">
    <property type="entry name" value="YjgF_YER057c_UK114_family"/>
    <property type="match status" value="1"/>
</dbReference>